<comment type="catalytic activity">
    <reaction evidence="7 8">
        <text>RNA(n) + a ribonucleoside 5'-triphosphate = RNA(n+1) + diphosphate</text>
        <dbReference type="Rhea" id="RHEA:21248"/>
        <dbReference type="Rhea" id="RHEA-COMP:14527"/>
        <dbReference type="Rhea" id="RHEA-COMP:17342"/>
        <dbReference type="ChEBI" id="CHEBI:33019"/>
        <dbReference type="ChEBI" id="CHEBI:61557"/>
        <dbReference type="ChEBI" id="CHEBI:140395"/>
        <dbReference type="EC" id="2.7.7.6"/>
    </reaction>
</comment>
<keyword evidence="4 8" id="KW-0808">Transferase</keyword>
<evidence type="ECO:0000256" key="4">
    <source>
        <dbReference type="ARBA" id="ARBA00022679"/>
    </source>
</evidence>
<proteinExistence type="inferred from homology"/>
<keyword evidence="3 8" id="KW-0240">DNA-directed RNA polymerase</keyword>
<dbReference type="Pfam" id="PF04997">
    <property type="entry name" value="RNA_pol_Rpb1_1"/>
    <property type="match status" value="1"/>
</dbReference>
<dbReference type="Gene3D" id="2.40.40.20">
    <property type="match status" value="1"/>
</dbReference>
<dbReference type="GO" id="GO:0003677">
    <property type="term" value="F:DNA binding"/>
    <property type="evidence" value="ECO:0007669"/>
    <property type="project" value="InterPro"/>
</dbReference>
<feature type="domain" description="RNA polymerase N-terminal" evidence="9">
    <location>
        <begin position="2"/>
        <end position="152"/>
    </location>
</feature>
<evidence type="ECO:0000313" key="10">
    <source>
        <dbReference type="EMBL" id="CAK7328790.1"/>
    </source>
</evidence>
<dbReference type="SMART" id="SM00663">
    <property type="entry name" value="RPOLA_N"/>
    <property type="match status" value="1"/>
</dbReference>
<name>A0AAV1R788_9ROSI</name>
<evidence type="ECO:0000313" key="11">
    <source>
        <dbReference type="Proteomes" id="UP001314170"/>
    </source>
</evidence>
<comment type="caution">
    <text evidence="10">The sequence shown here is derived from an EMBL/GenBank/DDBJ whole genome shotgun (WGS) entry which is preliminary data.</text>
</comment>
<dbReference type="InterPro" id="IPR045867">
    <property type="entry name" value="DNA-dir_RpoC_beta_prime"/>
</dbReference>
<dbReference type="EC" id="2.7.7.6" evidence="8"/>
<evidence type="ECO:0000256" key="2">
    <source>
        <dbReference type="ARBA" id="ARBA00007207"/>
    </source>
</evidence>
<dbReference type="GO" id="GO:0003899">
    <property type="term" value="F:DNA-directed RNA polymerase activity"/>
    <property type="evidence" value="ECO:0007669"/>
    <property type="project" value="UniProtKB-EC"/>
</dbReference>
<reference evidence="10 11" key="1">
    <citation type="submission" date="2024-01" db="EMBL/GenBank/DDBJ databases">
        <authorList>
            <person name="Waweru B."/>
        </authorList>
    </citation>
    <scope>NUCLEOTIDE SEQUENCE [LARGE SCALE GENOMIC DNA]</scope>
</reference>
<dbReference type="GO" id="GO:0000428">
    <property type="term" value="C:DNA-directed RNA polymerase complex"/>
    <property type="evidence" value="ECO:0007669"/>
    <property type="project" value="UniProtKB-KW"/>
</dbReference>
<accession>A0AAV1R788</accession>
<keyword evidence="11" id="KW-1185">Reference proteome</keyword>
<evidence type="ECO:0000256" key="5">
    <source>
        <dbReference type="ARBA" id="ARBA00022695"/>
    </source>
</evidence>
<protein>
    <recommendedName>
        <fullName evidence="8">DNA-directed RNA polymerase subunit</fullName>
        <ecNumber evidence="8">2.7.7.6</ecNumber>
    </recommendedName>
</protein>
<evidence type="ECO:0000256" key="3">
    <source>
        <dbReference type="ARBA" id="ARBA00022478"/>
    </source>
</evidence>
<organism evidence="10 11">
    <name type="scientific">Dovyalis caffra</name>
    <dbReference type="NCBI Taxonomy" id="77055"/>
    <lineage>
        <taxon>Eukaryota</taxon>
        <taxon>Viridiplantae</taxon>
        <taxon>Streptophyta</taxon>
        <taxon>Embryophyta</taxon>
        <taxon>Tracheophyta</taxon>
        <taxon>Spermatophyta</taxon>
        <taxon>Magnoliopsida</taxon>
        <taxon>eudicotyledons</taxon>
        <taxon>Gunneridae</taxon>
        <taxon>Pentapetalae</taxon>
        <taxon>rosids</taxon>
        <taxon>fabids</taxon>
        <taxon>Malpighiales</taxon>
        <taxon>Salicaceae</taxon>
        <taxon>Flacourtieae</taxon>
        <taxon>Dovyalis</taxon>
    </lineage>
</organism>
<keyword evidence="6 8" id="KW-0804">Transcription</keyword>
<dbReference type="InterPro" id="IPR000722">
    <property type="entry name" value="RNA_pol_asu"/>
</dbReference>
<gene>
    <name evidence="10" type="ORF">DCAF_LOCUS6533</name>
</gene>
<evidence type="ECO:0000256" key="7">
    <source>
        <dbReference type="ARBA" id="ARBA00048552"/>
    </source>
</evidence>
<dbReference type="AlphaFoldDB" id="A0AAV1R788"/>
<dbReference type="Pfam" id="PF00623">
    <property type="entry name" value="RNA_pol_Rpb1_2"/>
    <property type="match status" value="1"/>
</dbReference>
<dbReference type="PANTHER" id="PTHR19376">
    <property type="entry name" value="DNA-DIRECTED RNA POLYMERASE"/>
    <property type="match status" value="1"/>
</dbReference>
<dbReference type="InterPro" id="IPR007080">
    <property type="entry name" value="RNA_pol_Rpb1_1"/>
</dbReference>
<dbReference type="GO" id="GO:0006351">
    <property type="term" value="P:DNA-templated transcription"/>
    <property type="evidence" value="ECO:0007669"/>
    <property type="project" value="InterPro"/>
</dbReference>
<evidence type="ECO:0000259" key="9">
    <source>
        <dbReference type="SMART" id="SM00663"/>
    </source>
</evidence>
<dbReference type="Proteomes" id="UP001314170">
    <property type="component" value="Unassembled WGS sequence"/>
</dbReference>
<dbReference type="InterPro" id="IPR006592">
    <property type="entry name" value="RNA_pol_N"/>
</dbReference>
<evidence type="ECO:0000256" key="6">
    <source>
        <dbReference type="ARBA" id="ARBA00023163"/>
    </source>
</evidence>
<evidence type="ECO:0000256" key="8">
    <source>
        <dbReference type="RuleBase" id="RU004279"/>
    </source>
</evidence>
<sequence length="158" mass="17959">MSSDINELYRRVIYRNNTLTDLLTTSRSTPGELVMCQEVQEAVETLLDNGIRGQPMRDGHNKVYKSFSDVIEGKEGRFRETMLGKRVDYSGRSVIVVGPSLSLHRCGLPREIAIELFQTFVIRGLIRLASNIGVAKSKIREKEPGEYFRRLCGDILYC</sequence>
<comment type="similarity">
    <text evidence="2">Belongs to the RNA polymerase beta' chain family. RpoC1 subfamily.</text>
</comment>
<dbReference type="EMBL" id="CAWUPB010000903">
    <property type="protein sequence ID" value="CAK7328790.1"/>
    <property type="molecule type" value="Genomic_DNA"/>
</dbReference>
<keyword evidence="5 8" id="KW-0548">Nucleotidyltransferase</keyword>
<dbReference type="PANTHER" id="PTHR19376:SF54">
    <property type="entry name" value="DNA-DIRECTED RNA POLYMERASE SUBUNIT BETA"/>
    <property type="match status" value="1"/>
</dbReference>
<comment type="function">
    <text evidence="1 8">DNA-dependent RNA polymerase catalyzes the transcription of DNA into RNA using the four ribonucleoside triphosphates as substrates.</text>
</comment>
<evidence type="ECO:0000256" key="1">
    <source>
        <dbReference type="ARBA" id="ARBA00004026"/>
    </source>
</evidence>
<dbReference type="SUPFAM" id="SSF64484">
    <property type="entry name" value="beta and beta-prime subunits of DNA dependent RNA-polymerase"/>
    <property type="match status" value="1"/>
</dbReference>